<keyword evidence="3 8" id="KW-0812">Transmembrane</keyword>
<feature type="transmembrane region" description="Helical" evidence="8">
    <location>
        <begin position="17"/>
        <end position="38"/>
    </location>
</feature>
<dbReference type="PANTHER" id="PTHR21355:SF0">
    <property type="entry name" value="G-PROTEIN COUPLED RECEPTOR-ASSOCIATED PROTEIN LMBRD2"/>
    <property type="match status" value="1"/>
</dbReference>
<evidence type="ECO:0000256" key="6">
    <source>
        <dbReference type="SAM" id="Coils"/>
    </source>
</evidence>
<dbReference type="Pfam" id="PF04791">
    <property type="entry name" value="LMBR1"/>
    <property type="match status" value="1"/>
</dbReference>
<keyword evidence="10" id="KW-1185">Reference proteome</keyword>
<reference evidence="9" key="1">
    <citation type="submission" date="2023-06" db="EMBL/GenBank/DDBJ databases">
        <title>Genome-scale phylogeny and comparative genomics of the fungal order Sordariales.</title>
        <authorList>
            <consortium name="Lawrence Berkeley National Laboratory"/>
            <person name="Hensen N."/>
            <person name="Bonometti L."/>
            <person name="Westerberg I."/>
            <person name="Brannstrom I.O."/>
            <person name="Guillou S."/>
            <person name="Cros-Aarteil S."/>
            <person name="Calhoun S."/>
            <person name="Haridas S."/>
            <person name="Kuo A."/>
            <person name="Mondo S."/>
            <person name="Pangilinan J."/>
            <person name="Riley R."/>
            <person name="LaButti K."/>
            <person name="Andreopoulos B."/>
            <person name="Lipzen A."/>
            <person name="Chen C."/>
            <person name="Yanf M."/>
            <person name="Daum C."/>
            <person name="Ng V."/>
            <person name="Clum A."/>
            <person name="Steindorff A."/>
            <person name="Ohm R."/>
            <person name="Martin F."/>
            <person name="Silar P."/>
            <person name="Natvig D."/>
            <person name="Lalanne C."/>
            <person name="Gautier V."/>
            <person name="Ament-velasquez S.L."/>
            <person name="Kruys A."/>
            <person name="Hutchinson M.I."/>
            <person name="Powell A.J."/>
            <person name="Barry K."/>
            <person name="Miller A.N."/>
            <person name="Grigoriev I.V."/>
            <person name="Debuchy R."/>
            <person name="Gladieux P."/>
            <person name="Thoren M.H."/>
            <person name="Johannesson H."/>
        </authorList>
    </citation>
    <scope>NUCLEOTIDE SEQUENCE</scope>
    <source>
        <strain evidence="9">SMH3391-2</strain>
    </source>
</reference>
<keyword evidence="5 8" id="KW-0472">Membrane</keyword>
<gene>
    <name evidence="9" type="ORF">B0T17DRAFT_487578</name>
</gene>
<dbReference type="InterPro" id="IPR006876">
    <property type="entry name" value="LMBR1-like_membr_prot"/>
</dbReference>
<feature type="transmembrane region" description="Helical" evidence="8">
    <location>
        <begin position="416"/>
        <end position="437"/>
    </location>
</feature>
<feature type="transmembrane region" description="Helical" evidence="8">
    <location>
        <begin position="137"/>
        <end position="157"/>
    </location>
</feature>
<feature type="region of interest" description="Disordered" evidence="7">
    <location>
        <begin position="681"/>
        <end position="735"/>
    </location>
</feature>
<evidence type="ECO:0000256" key="4">
    <source>
        <dbReference type="ARBA" id="ARBA00022989"/>
    </source>
</evidence>
<accession>A0AA39XBD6</accession>
<evidence type="ECO:0000313" key="10">
    <source>
        <dbReference type="Proteomes" id="UP001174934"/>
    </source>
</evidence>
<evidence type="ECO:0000256" key="8">
    <source>
        <dbReference type="SAM" id="Phobius"/>
    </source>
</evidence>
<organism evidence="9 10">
    <name type="scientific">Bombardia bombarda</name>
    <dbReference type="NCBI Taxonomy" id="252184"/>
    <lineage>
        <taxon>Eukaryota</taxon>
        <taxon>Fungi</taxon>
        <taxon>Dikarya</taxon>
        <taxon>Ascomycota</taxon>
        <taxon>Pezizomycotina</taxon>
        <taxon>Sordariomycetes</taxon>
        <taxon>Sordariomycetidae</taxon>
        <taxon>Sordariales</taxon>
        <taxon>Lasiosphaeriaceae</taxon>
        <taxon>Bombardia</taxon>
    </lineage>
</organism>
<sequence>MNQAATLLSQSPVGSEIFALVALLFISVVVLLILRYYLPLRTTPAFLLVPVFFALWLPASMVLLVPIDLASSAMVDDIDARGIWLEPRALKVSWRITYWLTFSLTWFILPILAEYSDSGYREPKDKVMDSLRANAQYYAVVFGSGAVGLVYVLVSYGHFSESLKSTVMALAYCWGLVLAIYLMGHGLVAIPRRLLRNANISGRLRRIQTSAPRVYEQMEDAEATLEDLETQVSELSRRKTGSAARFQDWIEELVDLANMPESQPRQTGAVVRGSGGDGDDGARGLPTVITQKYMADLTRRLVRAKHARSRYLNEWNLLLLDAVKTQAILDSAASKKLDFGKPDGLLQRLGVSTPYTRFILYFHVMPYVHIAFGSLLALASVCIVWSEVVKGLLPSLSVIRYSVVHHWTGENGQVGFAGQVIAALWMLYMCAAALTSITEVKVWRGRALVRRNTAHESAFWYASQVARLSVPLSYNFMTFLGGIYRDTVFYDFLGQLINMTPLGKWFDYLFPAVILFPVAATLFGLYGRVKRVFGYGADIIDDDEDETRTAYGTGSWREGRDLIERELNGTSAAIRGRRAEAAARIAGGGPGGARAAPILSVPRTSSRRDGAGGVGPTTPLGTSPNTRPLANTSARRVGASSRGGPSTEPEDENFFEALGHRFKNTIDTIDTPKWMQDIGQGIKKPKWMGGDGDDEGGYDGGGGGGGGGGGSRPQPPRGNSDVRRWFGGSEGRIRL</sequence>
<evidence type="ECO:0000256" key="7">
    <source>
        <dbReference type="SAM" id="MobiDB-lite"/>
    </source>
</evidence>
<feature type="transmembrane region" description="Helical" evidence="8">
    <location>
        <begin position="169"/>
        <end position="190"/>
    </location>
</feature>
<name>A0AA39XBD6_9PEZI</name>
<evidence type="ECO:0000256" key="2">
    <source>
        <dbReference type="ARBA" id="ARBA00010487"/>
    </source>
</evidence>
<keyword evidence="4 8" id="KW-1133">Transmembrane helix</keyword>
<feature type="coiled-coil region" evidence="6">
    <location>
        <begin position="211"/>
        <end position="238"/>
    </location>
</feature>
<feature type="region of interest" description="Disordered" evidence="7">
    <location>
        <begin position="585"/>
        <end position="652"/>
    </location>
</feature>
<feature type="transmembrane region" description="Helical" evidence="8">
    <location>
        <begin position="96"/>
        <end position="116"/>
    </location>
</feature>
<dbReference type="InterPro" id="IPR051584">
    <property type="entry name" value="GPCR-associated_LMBR1"/>
</dbReference>
<feature type="compositionally biased region" description="Gly residues" evidence="7">
    <location>
        <begin position="698"/>
        <end position="711"/>
    </location>
</feature>
<dbReference type="Proteomes" id="UP001174934">
    <property type="component" value="Unassembled WGS sequence"/>
</dbReference>
<feature type="compositionally biased region" description="Polar residues" evidence="7">
    <location>
        <begin position="619"/>
        <end position="634"/>
    </location>
</feature>
<comment type="caution">
    <text evidence="9">The sequence shown here is derived from an EMBL/GenBank/DDBJ whole genome shotgun (WGS) entry which is preliminary data.</text>
</comment>
<dbReference type="AlphaFoldDB" id="A0AA39XBD6"/>
<dbReference type="EMBL" id="JAULSR010000002">
    <property type="protein sequence ID" value="KAK0630813.1"/>
    <property type="molecule type" value="Genomic_DNA"/>
</dbReference>
<evidence type="ECO:0000256" key="1">
    <source>
        <dbReference type="ARBA" id="ARBA00004141"/>
    </source>
</evidence>
<comment type="subcellular location">
    <subcellularLocation>
        <location evidence="1">Membrane</location>
        <topology evidence="1">Multi-pass membrane protein</topology>
    </subcellularLocation>
</comment>
<dbReference type="GO" id="GO:0016020">
    <property type="term" value="C:membrane"/>
    <property type="evidence" value="ECO:0007669"/>
    <property type="project" value="UniProtKB-SubCell"/>
</dbReference>
<protein>
    <submittedName>
        <fullName evidence="9">LMBR1-like membrane protein-domain-containing protein</fullName>
    </submittedName>
</protein>
<keyword evidence="6" id="KW-0175">Coiled coil</keyword>
<evidence type="ECO:0000256" key="3">
    <source>
        <dbReference type="ARBA" id="ARBA00022692"/>
    </source>
</evidence>
<evidence type="ECO:0000313" key="9">
    <source>
        <dbReference type="EMBL" id="KAK0630813.1"/>
    </source>
</evidence>
<evidence type="ECO:0000256" key="5">
    <source>
        <dbReference type="ARBA" id="ARBA00023136"/>
    </source>
</evidence>
<comment type="similarity">
    <text evidence="2">Belongs to the LIMR family.</text>
</comment>
<proteinExistence type="inferred from homology"/>
<feature type="transmembrane region" description="Helical" evidence="8">
    <location>
        <begin position="358"/>
        <end position="386"/>
    </location>
</feature>
<dbReference type="PANTHER" id="PTHR21355">
    <property type="entry name" value="G-PROTEIN COUPLED RECEPTOR-ASSOCIATED PROTEIN LMBRD2"/>
    <property type="match status" value="1"/>
</dbReference>
<feature type="transmembrane region" description="Helical" evidence="8">
    <location>
        <begin position="45"/>
        <end position="67"/>
    </location>
</feature>
<feature type="transmembrane region" description="Helical" evidence="8">
    <location>
        <begin position="505"/>
        <end position="526"/>
    </location>
</feature>
<feature type="transmembrane region" description="Helical" evidence="8">
    <location>
        <begin position="458"/>
        <end position="485"/>
    </location>
</feature>